<dbReference type="EMBL" id="MHQJ01000027">
    <property type="protein sequence ID" value="OHA01072.1"/>
    <property type="molecule type" value="Genomic_DNA"/>
</dbReference>
<keyword evidence="1" id="KW-0812">Transmembrane</keyword>
<dbReference type="Proteomes" id="UP000177362">
    <property type="component" value="Unassembled WGS sequence"/>
</dbReference>
<gene>
    <name evidence="2" type="ORF">A3C11_02135</name>
</gene>
<keyword evidence="1" id="KW-1133">Transmembrane helix</keyword>
<evidence type="ECO:0000313" key="3">
    <source>
        <dbReference type="Proteomes" id="UP000177362"/>
    </source>
</evidence>
<keyword evidence="1" id="KW-0472">Membrane</keyword>
<name>A0A1G2KR53_9BACT</name>
<feature type="transmembrane region" description="Helical" evidence="1">
    <location>
        <begin position="44"/>
        <end position="60"/>
    </location>
</feature>
<evidence type="ECO:0000256" key="1">
    <source>
        <dbReference type="SAM" id="Phobius"/>
    </source>
</evidence>
<dbReference type="STRING" id="1802271.A3C11_02135"/>
<feature type="transmembrane region" description="Helical" evidence="1">
    <location>
        <begin position="134"/>
        <end position="155"/>
    </location>
</feature>
<protein>
    <submittedName>
        <fullName evidence="2">Uncharacterized protein</fullName>
    </submittedName>
</protein>
<comment type="caution">
    <text evidence="2">The sequence shown here is derived from an EMBL/GenBank/DDBJ whole genome shotgun (WGS) entry which is preliminary data.</text>
</comment>
<evidence type="ECO:0000313" key="2">
    <source>
        <dbReference type="EMBL" id="OHA01072.1"/>
    </source>
</evidence>
<reference evidence="2 3" key="1">
    <citation type="journal article" date="2016" name="Nat. Commun.">
        <title>Thousands of microbial genomes shed light on interconnected biogeochemical processes in an aquifer system.</title>
        <authorList>
            <person name="Anantharaman K."/>
            <person name="Brown C.T."/>
            <person name="Hug L.A."/>
            <person name="Sharon I."/>
            <person name="Castelle C.J."/>
            <person name="Probst A.J."/>
            <person name="Thomas B.C."/>
            <person name="Singh A."/>
            <person name="Wilkins M.J."/>
            <person name="Karaoz U."/>
            <person name="Brodie E.L."/>
            <person name="Williams K.H."/>
            <person name="Hubbard S.S."/>
            <person name="Banfield J.F."/>
        </authorList>
    </citation>
    <scope>NUCLEOTIDE SEQUENCE [LARGE SCALE GENOMIC DNA]</scope>
</reference>
<sequence length="156" mass="18090">MIRLPSALFNQQEVKMTDDQRAMYSGLIALRNTEVTLRWTRTQLFFLIHSAGLSFAITYLKLGSRAQIVACALGAYLAILWVLTTRRSVHWLDFWDFRLRALEEASVQPVTIFGGREYFEARRGTTTHEIIRQLGYVFFVIWIAMGMASVLQIPWR</sequence>
<feature type="transmembrane region" description="Helical" evidence="1">
    <location>
        <begin position="66"/>
        <end position="84"/>
    </location>
</feature>
<dbReference type="InterPro" id="IPR056918">
    <property type="entry name" value="8xMP"/>
</dbReference>
<organism evidence="2 3">
    <name type="scientific">Candidatus Sungbacteria bacterium RIFCSPHIGHO2_02_FULL_49_12</name>
    <dbReference type="NCBI Taxonomy" id="1802271"/>
    <lineage>
        <taxon>Bacteria</taxon>
        <taxon>Candidatus Sungiibacteriota</taxon>
    </lineage>
</organism>
<proteinExistence type="predicted"/>
<accession>A0A1G2KR53</accession>
<dbReference type="Pfam" id="PF24838">
    <property type="entry name" value="8xMP"/>
    <property type="match status" value="1"/>
</dbReference>
<dbReference type="AlphaFoldDB" id="A0A1G2KR53"/>